<evidence type="ECO:0000313" key="6">
    <source>
        <dbReference type="EMBL" id="QDP98817.1"/>
    </source>
</evidence>
<feature type="domain" description="3-hydroxyacyl-CoA dehydrogenase NAD binding" evidence="5">
    <location>
        <begin position="1"/>
        <end position="170"/>
    </location>
</feature>
<dbReference type="EMBL" id="CP041692">
    <property type="protein sequence ID" value="QDP98817.1"/>
    <property type="molecule type" value="Genomic_DNA"/>
</dbReference>
<evidence type="ECO:0000259" key="4">
    <source>
        <dbReference type="Pfam" id="PF00725"/>
    </source>
</evidence>
<dbReference type="GO" id="GO:0008691">
    <property type="term" value="F:3-hydroxybutyryl-CoA dehydrogenase activity"/>
    <property type="evidence" value="ECO:0007669"/>
    <property type="project" value="TreeGrafter"/>
</dbReference>
<evidence type="ECO:0000313" key="7">
    <source>
        <dbReference type="Proteomes" id="UP000319263"/>
    </source>
</evidence>
<dbReference type="GO" id="GO:0006635">
    <property type="term" value="P:fatty acid beta-oxidation"/>
    <property type="evidence" value="ECO:0007669"/>
    <property type="project" value="TreeGrafter"/>
</dbReference>
<dbReference type="KEGG" id="mik:FOE78_14890"/>
<dbReference type="Gene3D" id="3.40.50.720">
    <property type="entry name" value="NAD(P)-binding Rossmann-like Domain"/>
    <property type="match status" value="1"/>
</dbReference>
<dbReference type="PANTHER" id="PTHR48075:SF9">
    <property type="entry name" value="3-HYDROXYBUTYRYL-COA DEHYDROGENASE"/>
    <property type="match status" value="1"/>
</dbReference>
<comment type="pathway">
    <text evidence="1">Lipid metabolism; butanoate metabolism.</text>
</comment>
<dbReference type="InterPro" id="IPR008927">
    <property type="entry name" value="6-PGluconate_DH-like_C_sf"/>
</dbReference>
<dbReference type="AlphaFoldDB" id="A0A516Q5U6"/>
<sequence length="381" mass="40380">MGAGIAEVLAGHGYRVIGIDADEAALDRGRSIVQTSTGRALERGKLTAAERDALIGRIEYGTDLGAVTEAQVVIEAVSENLELKTSIFGRLGTLASADALLATNTSSLPITAIAKASGRPERVVGVHFFNPAPVQSLVEVVRTVLTDPATEQRALELVTAVGKTPIVCGDRAGFVVNALLVPYLNRAVRLLQDGFATAEEIDRAMVERAGYPMGPLTLLDLVGLDVTASALRRMYSETRDRRHAPVALLTELVTAGWLGRKTGNGILVGAGADRPAPRVLVDRSAELPDALLLPYLNDVCRMVEIGYAAPDLIDTGMSRGCRMPLPFDVLAGLGPQRVLVGQQRIFAETAEPGDRPSLLLERLADADDPAGALAQLRTLGR</sequence>
<organism evidence="6 7">
    <name type="scientific">Microlunatus elymi</name>
    <dbReference type="NCBI Taxonomy" id="2596828"/>
    <lineage>
        <taxon>Bacteria</taxon>
        <taxon>Bacillati</taxon>
        <taxon>Actinomycetota</taxon>
        <taxon>Actinomycetes</taxon>
        <taxon>Propionibacteriales</taxon>
        <taxon>Propionibacteriaceae</taxon>
        <taxon>Microlunatus</taxon>
    </lineage>
</organism>
<proteinExistence type="inferred from homology"/>
<evidence type="ECO:0000256" key="3">
    <source>
        <dbReference type="ARBA" id="ARBA00023002"/>
    </source>
</evidence>
<dbReference type="InterPro" id="IPR013328">
    <property type="entry name" value="6PGD_dom2"/>
</dbReference>
<evidence type="ECO:0000259" key="5">
    <source>
        <dbReference type="Pfam" id="PF02737"/>
    </source>
</evidence>
<keyword evidence="3" id="KW-0560">Oxidoreductase</keyword>
<reference evidence="6 7" key="1">
    <citation type="submission" date="2019-07" db="EMBL/GenBank/DDBJ databases">
        <title>Microlunatus dokdonensis sp. nov. isolated from the rhizospheric soil of the wild plant Elymus tsukushiensis.</title>
        <authorList>
            <person name="Ghim S.-Y."/>
            <person name="Hwang Y.-J."/>
            <person name="Son J.-S."/>
            <person name="Shin J.-H."/>
        </authorList>
    </citation>
    <scope>NUCLEOTIDE SEQUENCE [LARGE SCALE GENOMIC DNA]</scope>
    <source>
        <strain evidence="6 7">KUDC0627</strain>
    </source>
</reference>
<dbReference type="Gene3D" id="1.10.1040.10">
    <property type="entry name" value="N-(1-d-carboxylethyl)-l-norvaline Dehydrogenase, domain 2"/>
    <property type="match status" value="2"/>
</dbReference>
<dbReference type="PANTHER" id="PTHR48075">
    <property type="entry name" value="3-HYDROXYACYL-COA DEHYDROGENASE FAMILY PROTEIN"/>
    <property type="match status" value="1"/>
</dbReference>
<dbReference type="Pfam" id="PF02737">
    <property type="entry name" value="3HCDH_N"/>
    <property type="match status" value="1"/>
</dbReference>
<feature type="domain" description="3-hydroxyacyl-CoA dehydrogenase C-terminal" evidence="4">
    <location>
        <begin position="291"/>
        <end position="368"/>
    </location>
</feature>
<evidence type="ECO:0000256" key="2">
    <source>
        <dbReference type="ARBA" id="ARBA00009463"/>
    </source>
</evidence>
<dbReference type="OrthoDB" id="5240528at2"/>
<protein>
    <submittedName>
        <fullName evidence="6">3-hydroxyacyl-CoA dehydrogenase</fullName>
    </submittedName>
</protein>
<dbReference type="InterPro" id="IPR006176">
    <property type="entry name" value="3-OHacyl-CoA_DH_NAD-bd"/>
</dbReference>
<name>A0A516Q5U6_9ACTN</name>
<dbReference type="SUPFAM" id="SSF48179">
    <property type="entry name" value="6-phosphogluconate dehydrogenase C-terminal domain-like"/>
    <property type="match status" value="1"/>
</dbReference>
<dbReference type="GO" id="GO:0070403">
    <property type="term" value="F:NAD+ binding"/>
    <property type="evidence" value="ECO:0007669"/>
    <property type="project" value="InterPro"/>
</dbReference>
<dbReference type="InterPro" id="IPR036291">
    <property type="entry name" value="NAD(P)-bd_dom_sf"/>
</dbReference>
<dbReference type="SUPFAM" id="SSF51735">
    <property type="entry name" value="NAD(P)-binding Rossmann-fold domains"/>
    <property type="match status" value="1"/>
</dbReference>
<feature type="domain" description="3-hydroxyacyl-CoA dehydrogenase C-terminal" evidence="4">
    <location>
        <begin position="173"/>
        <end position="266"/>
    </location>
</feature>
<dbReference type="Proteomes" id="UP000319263">
    <property type="component" value="Chromosome"/>
</dbReference>
<dbReference type="FunFam" id="3.40.50.720:FF:000009">
    <property type="entry name" value="Fatty oxidation complex, alpha subunit"/>
    <property type="match status" value="1"/>
</dbReference>
<dbReference type="Pfam" id="PF00725">
    <property type="entry name" value="3HCDH"/>
    <property type="match status" value="2"/>
</dbReference>
<evidence type="ECO:0000256" key="1">
    <source>
        <dbReference type="ARBA" id="ARBA00005086"/>
    </source>
</evidence>
<accession>A0A516Q5U6</accession>
<keyword evidence="7" id="KW-1185">Reference proteome</keyword>
<comment type="similarity">
    <text evidence="2">Belongs to the 3-hydroxyacyl-CoA dehydrogenase family.</text>
</comment>
<gene>
    <name evidence="6" type="ORF">FOE78_14890</name>
</gene>
<dbReference type="InterPro" id="IPR006108">
    <property type="entry name" value="3HC_DH_C"/>
</dbReference>